<dbReference type="PROSITE" id="PS50110">
    <property type="entry name" value="RESPONSE_REGULATORY"/>
    <property type="match status" value="1"/>
</dbReference>
<dbReference type="Gene3D" id="3.30.450.20">
    <property type="entry name" value="PAS domain"/>
    <property type="match status" value="2"/>
</dbReference>
<comment type="caution">
    <text evidence="16">The sequence shown here is derived from an EMBL/GenBank/DDBJ whole genome shotgun (WGS) entry which is preliminary data.</text>
</comment>
<dbReference type="Pfam" id="PF13426">
    <property type="entry name" value="PAS_9"/>
    <property type="match status" value="1"/>
</dbReference>
<dbReference type="InterPro" id="IPR003661">
    <property type="entry name" value="HisK_dim/P_dom"/>
</dbReference>
<comment type="subunit">
    <text evidence="9">At low DSF concentrations, interacts with RpfF.</text>
</comment>
<evidence type="ECO:0000256" key="6">
    <source>
        <dbReference type="ARBA" id="ARBA00022777"/>
    </source>
</evidence>
<keyword evidence="12" id="KW-0175">Coiled coil</keyword>
<sequence length="848" mass="95159">MTDKKSRELFMDTHLLARRIEHLEEAGRHTLEALEMAARLGDFNRGKNDLATPTAILAETCQRISQLMRFKGMSMYLVNELTLEFEKYYESDPIYGGELDREFERLTENKTIAWALQRKKHTFAPSEQGHDSVLIHSVATNNKTMGLFLGILDEDVKTVMDSSLSVLSIILLNSANTLENLQLLKLNREANKKLAVKIAQLREQVASRERAEAELEKTRHFLDRVINTVPDPLMVKDANHRLIMVNDAFCLAMELPRETLLGKTQHDLLPRNDANALQRTDALVLNTGKDHVIEFDMAKPGKRVSTFSIKTALLSHPDTGESILVSVLRDITEQKMAERMIRAERERFLSLLEELPATVYVLNMDHTIDYANRRFREIYGDPQDKNCFELFRGAGPTAPCRNCPASEMLASGTPRIHEKDVGESVYQFYDYPFTDTDGTRRLLSMGIDVTEQKKATRTLQQAKEEAELASRSKTEFLANMSHEIRTPLNGVLGMLQLCSSTELNEDQRDYVETALESGRSLLTVINDVLDLSKIEAGKFEIEKTRFEPRELLRTVIQTFAHNARNCGVQLDYSVGEGVPEVAMGDGGRIRQILFNLVGNSMKFTPKGFVHASVSILPGPDNGTARLLFTVEDSGIGIPDDRIDHAFEAFTQVDGSYRRKYGGTGLGLGIVRRLLDLMNGSISLNTEEGRGTTICFRLDVGLPPDSCVRRNTGEGSACALPENMQVLVVEDNRVNRIMARRILEQNGVTVHCAESGEQALQKLQDTDMGCVLMDIQMPGMDGMEAAQRIRNGETGEANRNIPIIALTAHAMEGDRERFVRAGMNAYIPKPFEMDTLMRVMNRVLSKPDV</sequence>
<dbReference type="Gene3D" id="3.40.50.2300">
    <property type="match status" value="1"/>
</dbReference>
<dbReference type="SMART" id="SM00448">
    <property type="entry name" value="REC"/>
    <property type="match status" value="1"/>
</dbReference>
<dbReference type="PRINTS" id="PR00344">
    <property type="entry name" value="BCTRLSENSOR"/>
</dbReference>
<dbReference type="InterPro" id="IPR035965">
    <property type="entry name" value="PAS-like_dom_sf"/>
</dbReference>
<dbReference type="SMART" id="SM00387">
    <property type="entry name" value="HATPase_c"/>
    <property type="match status" value="1"/>
</dbReference>
<dbReference type="InterPro" id="IPR013656">
    <property type="entry name" value="PAS_4"/>
</dbReference>
<dbReference type="EC" id="2.7.13.3" evidence="2"/>
<dbReference type="SUPFAM" id="SSF55874">
    <property type="entry name" value="ATPase domain of HSP90 chaperone/DNA topoisomerase II/histidine kinase"/>
    <property type="match status" value="1"/>
</dbReference>
<evidence type="ECO:0000256" key="10">
    <source>
        <dbReference type="ARBA" id="ARBA00068150"/>
    </source>
</evidence>
<comment type="catalytic activity">
    <reaction evidence="1">
        <text>ATP + protein L-histidine = ADP + protein N-phospho-L-histidine.</text>
        <dbReference type="EC" id="2.7.13.3"/>
    </reaction>
</comment>
<dbReference type="PANTHER" id="PTHR45339:SF1">
    <property type="entry name" value="HYBRID SIGNAL TRANSDUCTION HISTIDINE KINASE J"/>
    <property type="match status" value="1"/>
</dbReference>
<dbReference type="PROSITE" id="PS50109">
    <property type="entry name" value="HIS_KIN"/>
    <property type="match status" value="1"/>
</dbReference>
<dbReference type="Pfam" id="PF08448">
    <property type="entry name" value="PAS_4"/>
    <property type="match status" value="1"/>
</dbReference>
<dbReference type="InterPro" id="IPR011006">
    <property type="entry name" value="CheY-like_superfamily"/>
</dbReference>
<feature type="coiled-coil region" evidence="12">
    <location>
        <begin position="452"/>
        <end position="479"/>
    </location>
</feature>
<dbReference type="Gene3D" id="1.10.287.130">
    <property type="match status" value="1"/>
</dbReference>
<evidence type="ECO:0000256" key="4">
    <source>
        <dbReference type="ARBA" id="ARBA00022679"/>
    </source>
</evidence>
<feature type="domain" description="PAS" evidence="15">
    <location>
        <begin position="218"/>
        <end position="288"/>
    </location>
</feature>
<dbReference type="InterPro" id="IPR001789">
    <property type="entry name" value="Sig_transdc_resp-reg_receiver"/>
</dbReference>
<evidence type="ECO:0000313" key="17">
    <source>
        <dbReference type="Proteomes" id="UP000438699"/>
    </source>
</evidence>
<dbReference type="Pfam" id="PF02518">
    <property type="entry name" value="HATPase_c"/>
    <property type="match status" value="1"/>
</dbReference>
<evidence type="ECO:0000259" key="14">
    <source>
        <dbReference type="PROSITE" id="PS50110"/>
    </source>
</evidence>
<dbReference type="PANTHER" id="PTHR45339">
    <property type="entry name" value="HYBRID SIGNAL TRANSDUCTION HISTIDINE KINASE J"/>
    <property type="match status" value="1"/>
</dbReference>
<keyword evidence="5" id="KW-0547">Nucleotide-binding</keyword>
<dbReference type="GO" id="GO:0005524">
    <property type="term" value="F:ATP binding"/>
    <property type="evidence" value="ECO:0007669"/>
    <property type="project" value="UniProtKB-KW"/>
</dbReference>
<dbReference type="CDD" id="cd16922">
    <property type="entry name" value="HATPase_EvgS-ArcB-TorS-like"/>
    <property type="match status" value="1"/>
</dbReference>
<name>A0A6N6N2W8_9BACT</name>
<keyword evidence="4" id="KW-0808">Transferase</keyword>
<dbReference type="SUPFAM" id="SSF52172">
    <property type="entry name" value="CheY-like"/>
    <property type="match status" value="1"/>
</dbReference>
<evidence type="ECO:0000256" key="12">
    <source>
        <dbReference type="SAM" id="Coils"/>
    </source>
</evidence>
<dbReference type="SMART" id="SM00388">
    <property type="entry name" value="HisKA"/>
    <property type="match status" value="1"/>
</dbReference>
<evidence type="ECO:0000256" key="5">
    <source>
        <dbReference type="ARBA" id="ARBA00022741"/>
    </source>
</evidence>
<feature type="domain" description="Response regulatory" evidence="14">
    <location>
        <begin position="724"/>
        <end position="843"/>
    </location>
</feature>
<dbReference type="Pfam" id="PF00512">
    <property type="entry name" value="HisKA"/>
    <property type="match status" value="1"/>
</dbReference>
<dbReference type="AlphaFoldDB" id="A0A6N6N2W8"/>
<dbReference type="InterPro" id="IPR036097">
    <property type="entry name" value="HisK_dim/P_sf"/>
</dbReference>
<evidence type="ECO:0000256" key="1">
    <source>
        <dbReference type="ARBA" id="ARBA00000085"/>
    </source>
</evidence>
<evidence type="ECO:0000256" key="8">
    <source>
        <dbReference type="ARBA" id="ARBA00023012"/>
    </source>
</evidence>
<dbReference type="EMBL" id="WAIE01000003">
    <property type="protein sequence ID" value="KAB1441725.1"/>
    <property type="molecule type" value="Genomic_DNA"/>
</dbReference>
<dbReference type="InterPro" id="IPR005467">
    <property type="entry name" value="His_kinase_dom"/>
</dbReference>
<feature type="domain" description="PAS" evidence="15">
    <location>
        <begin position="344"/>
        <end position="380"/>
    </location>
</feature>
<keyword evidence="3 11" id="KW-0597">Phosphoprotein</keyword>
<accession>A0A6N6N2W8</accession>
<feature type="domain" description="Histidine kinase" evidence="13">
    <location>
        <begin position="479"/>
        <end position="701"/>
    </location>
</feature>
<dbReference type="InterPro" id="IPR003594">
    <property type="entry name" value="HATPase_dom"/>
</dbReference>
<dbReference type="SMART" id="SM00091">
    <property type="entry name" value="PAS"/>
    <property type="match status" value="2"/>
</dbReference>
<evidence type="ECO:0000256" key="2">
    <source>
        <dbReference type="ARBA" id="ARBA00012438"/>
    </source>
</evidence>
<gene>
    <name evidence="16" type="ORF">F8A88_09015</name>
</gene>
<evidence type="ECO:0000256" key="9">
    <source>
        <dbReference type="ARBA" id="ARBA00064003"/>
    </source>
</evidence>
<feature type="coiled-coil region" evidence="12">
    <location>
        <begin position="184"/>
        <end position="218"/>
    </location>
</feature>
<proteinExistence type="predicted"/>
<dbReference type="InterPro" id="IPR000014">
    <property type="entry name" value="PAS"/>
</dbReference>
<dbReference type="Gene3D" id="3.30.565.10">
    <property type="entry name" value="Histidine kinase-like ATPase, C-terminal domain"/>
    <property type="match status" value="1"/>
</dbReference>
<dbReference type="Proteomes" id="UP000438699">
    <property type="component" value="Unassembled WGS sequence"/>
</dbReference>
<dbReference type="SUPFAM" id="SSF47384">
    <property type="entry name" value="Homodimeric domain of signal transducing histidine kinase"/>
    <property type="match status" value="1"/>
</dbReference>
<dbReference type="CDD" id="cd00130">
    <property type="entry name" value="PAS"/>
    <property type="match status" value="1"/>
</dbReference>
<dbReference type="InterPro" id="IPR004358">
    <property type="entry name" value="Sig_transdc_His_kin-like_C"/>
</dbReference>
<dbReference type="SUPFAM" id="SSF55785">
    <property type="entry name" value="PYP-like sensor domain (PAS domain)"/>
    <property type="match status" value="2"/>
</dbReference>
<dbReference type="PROSITE" id="PS50112">
    <property type="entry name" value="PAS"/>
    <property type="match status" value="2"/>
</dbReference>
<keyword evidence="8" id="KW-0902">Two-component regulatory system</keyword>
<evidence type="ECO:0000256" key="7">
    <source>
        <dbReference type="ARBA" id="ARBA00022840"/>
    </source>
</evidence>
<keyword evidence="17" id="KW-1185">Reference proteome</keyword>
<protein>
    <recommendedName>
        <fullName evidence="10">Sensory/regulatory protein RpfC</fullName>
        <ecNumber evidence="2">2.7.13.3</ecNumber>
    </recommendedName>
</protein>
<evidence type="ECO:0000256" key="3">
    <source>
        <dbReference type="ARBA" id="ARBA00022553"/>
    </source>
</evidence>
<evidence type="ECO:0000313" key="16">
    <source>
        <dbReference type="EMBL" id="KAB1441725.1"/>
    </source>
</evidence>
<evidence type="ECO:0000259" key="15">
    <source>
        <dbReference type="PROSITE" id="PS50112"/>
    </source>
</evidence>
<dbReference type="Pfam" id="PF00072">
    <property type="entry name" value="Response_reg"/>
    <property type="match status" value="1"/>
</dbReference>
<keyword evidence="6" id="KW-0418">Kinase</keyword>
<feature type="modified residue" description="4-aspartylphosphate" evidence="11">
    <location>
        <position position="773"/>
    </location>
</feature>
<dbReference type="NCBIfam" id="TIGR00229">
    <property type="entry name" value="sensory_box"/>
    <property type="match status" value="1"/>
</dbReference>
<dbReference type="FunFam" id="1.10.287.130:FF:000002">
    <property type="entry name" value="Two-component osmosensing histidine kinase"/>
    <property type="match status" value="1"/>
</dbReference>
<keyword evidence="7" id="KW-0067">ATP-binding</keyword>
<dbReference type="FunFam" id="3.30.565.10:FF:000010">
    <property type="entry name" value="Sensor histidine kinase RcsC"/>
    <property type="match status" value="1"/>
</dbReference>
<evidence type="ECO:0000259" key="13">
    <source>
        <dbReference type="PROSITE" id="PS50109"/>
    </source>
</evidence>
<evidence type="ECO:0000256" key="11">
    <source>
        <dbReference type="PROSITE-ProRule" id="PRU00169"/>
    </source>
</evidence>
<reference evidence="16 17" key="1">
    <citation type="journal article" date="2017" name="Int. J. Syst. Evol. Microbiol.">
        <title>Desulfovibrio senegalensis sp. nov., a mesophilic sulfate reducer isolated from marine sediment.</title>
        <authorList>
            <person name="Thioye A."/>
            <person name="Gam Z.B.A."/>
            <person name="Mbengue M."/>
            <person name="Cayol J.L."/>
            <person name="Joseph-Bartoli M."/>
            <person name="Toure-Kane C."/>
            <person name="Labat M."/>
        </authorList>
    </citation>
    <scope>NUCLEOTIDE SEQUENCE [LARGE SCALE GENOMIC DNA]</scope>
    <source>
        <strain evidence="16 17">DSM 101509</strain>
    </source>
</reference>
<dbReference type="CDD" id="cd17546">
    <property type="entry name" value="REC_hyHK_CKI1_RcsC-like"/>
    <property type="match status" value="1"/>
</dbReference>
<organism evidence="16 17">
    <name type="scientific">Pseudodesulfovibrio senegalensis</name>
    <dbReference type="NCBI Taxonomy" id="1721087"/>
    <lineage>
        <taxon>Bacteria</taxon>
        <taxon>Pseudomonadati</taxon>
        <taxon>Thermodesulfobacteriota</taxon>
        <taxon>Desulfovibrionia</taxon>
        <taxon>Desulfovibrionales</taxon>
        <taxon>Desulfovibrionaceae</taxon>
    </lineage>
</organism>
<dbReference type="GO" id="GO:0000155">
    <property type="term" value="F:phosphorelay sensor kinase activity"/>
    <property type="evidence" value="ECO:0007669"/>
    <property type="project" value="InterPro"/>
</dbReference>
<dbReference type="CDD" id="cd00082">
    <property type="entry name" value="HisKA"/>
    <property type="match status" value="1"/>
</dbReference>
<dbReference type="InterPro" id="IPR036890">
    <property type="entry name" value="HATPase_C_sf"/>
</dbReference>